<dbReference type="Proteomes" id="UP000251942">
    <property type="component" value="Unassembled WGS sequence"/>
</dbReference>
<sequence>MAHGGEWVDLKGYWGFIGYLMKVGSRPNLRTELVSTKAFELANRGAWWRVG</sequence>
<dbReference type="EMBL" id="UASS01000011">
    <property type="protein sequence ID" value="SPX60548.1"/>
    <property type="molecule type" value="Genomic_DNA"/>
</dbReference>
<gene>
    <name evidence="1" type="ORF">Lfee_1692</name>
    <name evidence="2" type="ORF">NCTC12022_01280</name>
</gene>
<reference evidence="2 4" key="2">
    <citation type="submission" date="2018-06" db="EMBL/GenBank/DDBJ databases">
        <authorList>
            <consortium name="Pathogen Informatics"/>
            <person name="Doyle S."/>
        </authorList>
    </citation>
    <scope>NUCLEOTIDE SEQUENCE [LARGE SCALE GENOMIC DNA]</scope>
    <source>
        <strain evidence="2 4">NCTC12022</strain>
    </source>
</reference>
<organism evidence="1 3">
    <name type="scientific">Legionella feeleii</name>
    <dbReference type="NCBI Taxonomy" id="453"/>
    <lineage>
        <taxon>Bacteria</taxon>
        <taxon>Pseudomonadati</taxon>
        <taxon>Pseudomonadota</taxon>
        <taxon>Gammaproteobacteria</taxon>
        <taxon>Legionellales</taxon>
        <taxon>Legionellaceae</taxon>
        <taxon>Legionella</taxon>
    </lineage>
</organism>
<reference evidence="1 3" key="1">
    <citation type="submission" date="2015-11" db="EMBL/GenBank/DDBJ databases">
        <title>Genomic analysis of 38 Legionella species identifies large and diverse effector repertoires.</title>
        <authorList>
            <person name="Burstein D."/>
            <person name="Amaro F."/>
            <person name="Zusman T."/>
            <person name="Lifshitz Z."/>
            <person name="Cohen O."/>
            <person name="Gilbert J.A."/>
            <person name="Pupko T."/>
            <person name="Shuman H.A."/>
            <person name="Segal G."/>
        </authorList>
    </citation>
    <scope>NUCLEOTIDE SEQUENCE [LARGE SCALE GENOMIC DNA]</scope>
    <source>
        <strain evidence="1 3">WO-44C</strain>
    </source>
</reference>
<name>A0A0W0TMG0_9GAMM</name>
<protein>
    <submittedName>
        <fullName evidence="1">Uncharacterized protein</fullName>
    </submittedName>
</protein>
<proteinExistence type="predicted"/>
<evidence type="ECO:0000313" key="4">
    <source>
        <dbReference type="Proteomes" id="UP000251942"/>
    </source>
</evidence>
<dbReference type="EMBL" id="LNYB01000080">
    <property type="protein sequence ID" value="KTC96780.1"/>
    <property type="molecule type" value="Genomic_DNA"/>
</dbReference>
<keyword evidence="3" id="KW-1185">Reference proteome</keyword>
<dbReference type="Proteomes" id="UP000054698">
    <property type="component" value="Unassembled WGS sequence"/>
</dbReference>
<evidence type="ECO:0000313" key="3">
    <source>
        <dbReference type="Proteomes" id="UP000054698"/>
    </source>
</evidence>
<evidence type="ECO:0000313" key="2">
    <source>
        <dbReference type="EMBL" id="SPX60548.1"/>
    </source>
</evidence>
<evidence type="ECO:0000313" key="1">
    <source>
        <dbReference type="EMBL" id="KTC96780.1"/>
    </source>
</evidence>
<accession>A0A0W0TMG0</accession>
<dbReference type="AlphaFoldDB" id="A0A0W0TMG0"/>
<dbReference type="PATRIC" id="fig|453.4.peg.1864"/>